<accession>A0A7S3FZD6</accession>
<dbReference type="PROSITE" id="PS50294">
    <property type="entry name" value="WD_REPEATS_REGION"/>
    <property type="match status" value="5"/>
</dbReference>
<dbReference type="GO" id="GO:0071541">
    <property type="term" value="C:eukaryotic translation initiation factor 3 complex, eIF3m"/>
    <property type="evidence" value="ECO:0007669"/>
    <property type="project" value="TreeGrafter"/>
</dbReference>
<evidence type="ECO:0000313" key="9">
    <source>
        <dbReference type="EMBL" id="CAE0239995.1"/>
    </source>
</evidence>
<evidence type="ECO:0000256" key="5">
    <source>
        <dbReference type="ARBA" id="ARBA00022917"/>
    </source>
</evidence>
<dbReference type="EMBL" id="HBIB01003457">
    <property type="protein sequence ID" value="CAE0239995.1"/>
    <property type="molecule type" value="Transcribed_RNA"/>
</dbReference>
<dbReference type="SUPFAM" id="SSF50978">
    <property type="entry name" value="WD40 repeat-like"/>
    <property type="match status" value="1"/>
</dbReference>
<dbReference type="InterPro" id="IPR015943">
    <property type="entry name" value="WD40/YVTN_repeat-like_dom_sf"/>
</dbReference>
<evidence type="ECO:0000256" key="2">
    <source>
        <dbReference type="ARBA" id="ARBA00022540"/>
    </source>
</evidence>
<dbReference type="GO" id="GO:0001732">
    <property type="term" value="P:formation of cytoplasmic translation initiation complex"/>
    <property type="evidence" value="ECO:0007669"/>
    <property type="project" value="UniProtKB-UniRule"/>
</dbReference>
<evidence type="ECO:0000256" key="1">
    <source>
        <dbReference type="ARBA" id="ARBA00022490"/>
    </source>
</evidence>
<comment type="similarity">
    <text evidence="6">Belongs to the WD repeat STRAP family.</text>
</comment>
<organism evidence="9">
    <name type="scientific">Palpitomonas bilix</name>
    <dbReference type="NCBI Taxonomy" id="652834"/>
    <lineage>
        <taxon>Eukaryota</taxon>
        <taxon>Eukaryota incertae sedis</taxon>
    </lineage>
</organism>
<dbReference type="InterPro" id="IPR001680">
    <property type="entry name" value="WD40_rpt"/>
</dbReference>
<feature type="repeat" description="WD" evidence="8">
    <location>
        <begin position="48"/>
        <end position="89"/>
    </location>
</feature>
<comment type="similarity">
    <text evidence="7">Belongs to the eIF-3 subunit I family.</text>
</comment>
<feature type="repeat" description="WD" evidence="8">
    <location>
        <begin position="282"/>
        <end position="312"/>
    </location>
</feature>
<evidence type="ECO:0000256" key="7">
    <source>
        <dbReference type="HAMAP-Rule" id="MF_03008"/>
    </source>
</evidence>
<dbReference type="PRINTS" id="PR00320">
    <property type="entry name" value="GPROTEINBRPT"/>
</dbReference>
<keyword evidence="4" id="KW-0677">Repeat</keyword>
<dbReference type="HAMAP" id="MF_03008">
    <property type="entry name" value="eIF3i"/>
    <property type="match status" value="1"/>
</dbReference>
<dbReference type="GO" id="GO:0003743">
    <property type="term" value="F:translation initiation factor activity"/>
    <property type="evidence" value="ECO:0007669"/>
    <property type="project" value="UniProtKB-UniRule"/>
</dbReference>
<keyword evidence="1 7" id="KW-0963">Cytoplasm</keyword>
<dbReference type="GO" id="GO:0016282">
    <property type="term" value="C:eukaryotic 43S preinitiation complex"/>
    <property type="evidence" value="ECO:0007669"/>
    <property type="project" value="UniProtKB-UniRule"/>
</dbReference>
<evidence type="ECO:0000256" key="8">
    <source>
        <dbReference type="PROSITE-ProRule" id="PRU00221"/>
    </source>
</evidence>
<dbReference type="PROSITE" id="PS00678">
    <property type="entry name" value="WD_REPEATS_1"/>
    <property type="match status" value="1"/>
</dbReference>
<dbReference type="CDD" id="cd00200">
    <property type="entry name" value="WD40"/>
    <property type="match status" value="1"/>
</dbReference>
<evidence type="ECO:0000256" key="6">
    <source>
        <dbReference type="ARBA" id="ARBA00038394"/>
    </source>
</evidence>
<comment type="function">
    <text evidence="7">Component of the eukaryotic translation initiation factor 3 (eIF-3) complex, which is involved in protein synthesis of a specialized repertoire of mRNAs and, together with other initiation factors, stimulates binding of mRNA and methionyl-tRNAi to the 40S ribosome. The eIF-3 complex specifically targets and initiates translation of a subset of mRNAs involved in cell proliferation.</text>
</comment>
<dbReference type="PANTHER" id="PTHR19877">
    <property type="entry name" value="EUKARYOTIC TRANSLATION INITIATION FACTOR 3 SUBUNIT I"/>
    <property type="match status" value="1"/>
</dbReference>
<feature type="repeat" description="WD" evidence="8">
    <location>
        <begin position="184"/>
        <end position="216"/>
    </location>
</feature>
<dbReference type="Pfam" id="PF24805">
    <property type="entry name" value="EIF3I"/>
    <property type="match status" value="1"/>
</dbReference>
<dbReference type="PROSITE" id="PS50082">
    <property type="entry name" value="WD_REPEATS_2"/>
    <property type="match status" value="5"/>
</dbReference>
<keyword evidence="3 8" id="KW-0853">WD repeat</keyword>
<feature type="repeat" description="WD" evidence="8">
    <location>
        <begin position="142"/>
        <end position="183"/>
    </location>
</feature>
<evidence type="ECO:0000256" key="3">
    <source>
        <dbReference type="ARBA" id="ARBA00022574"/>
    </source>
</evidence>
<dbReference type="InterPro" id="IPR027525">
    <property type="entry name" value="eIF3i"/>
</dbReference>
<dbReference type="AlphaFoldDB" id="A0A7S3FZD6"/>
<dbReference type="Gene3D" id="2.130.10.10">
    <property type="entry name" value="YVTN repeat-like/Quinoprotein amine dehydrogenase"/>
    <property type="match status" value="1"/>
</dbReference>
<dbReference type="InterPro" id="IPR036322">
    <property type="entry name" value="WD40_repeat_dom_sf"/>
</dbReference>
<evidence type="ECO:0000256" key="4">
    <source>
        <dbReference type="ARBA" id="ARBA00022737"/>
    </source>
</evidence>
<keyword evidence="5 7" id="KW-0648">Protein biosynthesis</keyword>
<sequence length="329" mass="36591">MIPIALKGHERPITMVKYNKEGDIVFSSSTDSKITAWFSDSGERLGTYEGHGGKVWGFDVTRDCSLLISCSADSTLKVWNVETGECRYTFQNKAPVHSVAFSEDEKFFAAAIDPFQGDPPCILIYKFDKTLEFQDSSPVRRILGHQAAINKVMWGPMDMTLVTCSDDCTVRSWDPETGDELFCIQDNEKEVLSIAFNEDKTLLLSGSKDCTARLYDFLKDMKHLKTYKTTRPINAVGISPLMDQVAVGGGLAARDVTTTAGELGKFETHFFHAVFEDHLGSVKGHFGPINTLAFSPDGKSFTTGGEEGYVRIHHMDEEFFKSDKELGFV</sequence>
<keyword evidence="2 7" id="KW-0396">Initiation factor</keyword>
<feature type="repeat" description="WD" evidence="8">
    <location>
        <begin position="6"/>
        <end position="47"/>
    </location>
</feature>
<proteinExistence type="inferred from homology"/>
<reference evidence="9" key="1">
    <citation type="submission" date="2021-01" db="EMBL/GenBank/DDBJ databases">
        <authorList>
            <person name="Corre E."/>
            <person name="Pelletier E."/>
            <person name="Niang G."/>
            <person name="Scheremetjew M."/>
            <person name="Finn R."/>
            <person name="Kale V."/>
            <person name="Holt S."/>
            <person name="Cochrane G."/>
            <person name="Meng A."/>
            <person name="Brown T."/>
            <person name="Cohen L."/>
        </authorList>
    </citation>
    <scope>NUCLEOTIDE SEQUENCE</scope>
    <source>
        <strain evidence="9">NIES-2562</strain>
    </source>
</reference>
<name>A0A7S3FZD6_9EUKA</name>
<protein>
    <recommendedName>
        <fullName evidence="7">Eukaryotic translation initiation factor 3 subunit I</fullName>
        <shortName evidence="7">eIF3i</shortName>
    </recommendedName>
</protein>
<dbReference type="InterPro" id="IPR020472">
    <property type="entry name" value="WD40_PAC1"/>
</dbReference>
<dbReference type="PANTHER" id="PTHR19877:SF1">
    <property type="entry name" value="EUKARYOTIC TRANSLATION INITIATION FACTOR 3 SUBUNIT I"/>
    <property type="match status" value="1"/>
</dbReference>
<dbReference type="SMART" id="SM00320">
    <property type="entry name" value="WD40"/>
    <property type="match status" value="6"/>
</dbReference>
<dbReference type="InterPro" id="IPR019775">
    <property type="entry name" value="WD40_repeat_CS"/>
</dbReference>
<comment type="subcellular location">
    <subcellularLocation>
        <location evidence="7">Cytoplasm</location>
    </subcellularLocation>
</comment>
<dbReference type="GO" id="GO:0033290">
    <property type="term" value="C:eukaryotic 48S preinitiation complex"/>
    <property type="evidence" value="ECO:0007669"/>
    <property type="project" value="UniProtKB-UniRule"/>
</dbReference>
<comment type="subunit">
    <text evidence="7">Component of the eukaryotic translation initiation factor 3 (eIF-3) complex.</text>
</comment>
<gene>
    <name evidence="9" type="ORF">PBIL07802_LOCUS2147</name>
</gene>
<dbReference type="GO" id="GO:0003723">
    <property type="term" value="F:RNA binding"/>
    <property type="evidence" value="ECO:0007669"/>
    <property type="project" value="TreeGrafter"/>
</dbReference>